<protein>
    <submittedName>
        <fullName evidence="1">Uncharacterized protein</fullName>
    </submittedName>
</protein>
<sequence>MNLRMRFWNLNSEIWGRKTLKEKTVGGMGMSH</sequence>
<keyword evidence="2" id="KW-1185">Reference proteome</keyword>
<comment type="caution">
    <text evidence="1">The sequence shown here is derived from an EMBL/GenBank/DDBJ whole genome shotgun (WGS) entry which is preliminary data.</text>
</comment>
<dbReference type="Proteomes" id="UP001168098">
    <property type="component" value="Unassembled WGS sequence"/>
</dbReference>
<organism evidence="1 2">
    <name type="scientific">Vitis rotundifolia</name>
    <name type="common">Muscadine grape</name>
    <dbReference type="NCBI Taxonomy" id="103349"/>
    <lineage>
        <taxon>Eukaryota</taxon>
        <taxon>Viridiplantae</taxon>
        <taxon>Streptophyta</taxon>
        <taxon>Embryophyta</taxon>
        <taxon>Tracheophyta</taxon>
        <taxon>Spermatophyta</taxon>
        <taxon>Magnoliopsida</taxon>
        <taxon>eudicotyledons</taxon>
        <taxon>Gunneridae</taxon>
        <taxon>Pentapetalae</taxon>
        <taxon>rosids</taxon>
        <taxon>Vitales</taxon>
        <taxon>Vitaceae</taxon>
        <taxon>Viteae</taxon>
        <taxon>Vitis</taxon>
    </lineage>
</organism>
<evidence type="ECO:0000313" key="2">
    <source>
        <dbReference type="Proteomes" id="UP001168098"/>
    </source>
</evidence>
<accession>A0AA39DVN7</accession>
<dbReference type="EMBL" id="JARBHA010000007">
    <property type="protein sequence ID" value="KAJ9697225.1"/>
    <property type="molecule type" value="Genomic_DNA"/>
</dbReference>
<dbReference type="AlphaFoldDB" id="A0AA39DVN7"/>
<evidence type="ECO:0000313" key="1">
    <source>
        <dbReference type="EMBL" id="KAJ9697225.1"/>
    </source>
</evidence>
<name>A0AA39DVN7_VITRO</name>
<gene>
    <name evidence="1" type="ORF">PVL29_009138</name>
</gene>
<proteinExistence type="predicted"/>
<reference evidence="1 2" key="1">
    <citation type="journal article" date="2023" name="BMC Biotechnol.">
        <title>Vitis rotundifolia cv Carlos genome sequencing.</title>
        <authorList>
            <person name="Huff M."/>
            <person name="Hulse-Kemp A."/>
            <person name="Scheffler B."/>
            <person name="Youngblood R."/>
            <person name="Simpson S."/>
            <person name="Babiker E."/>
            <person name="Staton M."/>
        </authorList>
    </citation>
    <scope>NUCLEOTIDE SEQUENCE [LARGE SCALE GENOMIC DNA]</scope>
    <source>
        <tissue evidence="1">Leaf</tissue>
    </source>
</reference>